<keyword evidence="1" id="KW-0472">Membrane</keyword>
<sequence length="168" mass="18334" precursor="true">MNYRLLARTALLLALTILFQSLRFFIPIPAVFSTFIIGSLVNGCLLIAAETVGWRSACLIGVIAPVVAYFQQLLPLPVFIVPVAGGNFLLVICYSAALRLSRWLAVGGAAITKAVFLYLSFVWLFTWVSIPPKIAAGLLFAMSWPQFITALVGGVLTTIVVRRFRSVN</sequence>
<dbReference type="RefSeq" id="WP_007289065.1">
    <property type="nucleotide sequence ID" value="NZ_AAWL01000005.1"/>
</dbReference>
<evidence type="ECO:0008006" key="4">
    <source>
        <dbReference type="Google" id="ProtNLM"/>
    </source>
</evidence>
<dbReference type="AlphaFoldDB" id="A1HPL4"/>
<gene>
    <name evidence="2" type="ORF">TcarDRAFT_1958</name>
</gene>
<dbReference type="eggNOG" id="ENOG5032UR1">
    <property type="taxonomic scope" value="Bacteria"/>
</dbReference>
<organism evidence="2 3">
    <name type="scientific">Thermosinus carboxydivorans Nor1</name>
    <dbReference type="NCBI Taxonomy" id="401526"/>
    <lineage>
        <taxon>Bacteria</taxon>
        <taxon>Bacillati</taxon>
        <taxon>Bacillota</taxon>
        <taxon>Negativicutes</taxon>
        <taxon>Selenomonadales</taxon>
        <taxon>Sporomusaceae</taxon>
        <taxon>Thermosinus</taxon>
    </lineage>
</organism>
<accession>A1HPL4</accession>
<feature type="transmembrane region" description="Helical" evidence="1">
    <location>
        <begin position="104"/>
        <end position="128"/>
    </location>
</feature>
<evidence type="ECO:0000313" key="3">
    <source>
        <dbReference type="Proteomes" id="UP000005139"/>
    </source>
</evidence>
<dbReference type="GO" id="GO:0022857">
    <property type="term" value="F:transmembrane transporter activity"/>
    <property type="evidence" value="ECO:0007669"/>
    <property type="project" value="InterPro"/>
</dbReference>
<dbReference type="Proteomes" id="UP000005139">
    <property type="component" value="Unassembled WGS sequence"/>
</dbReference>
<feature type="transmembrane region" description="Helical" evidence="1">
    <location>
        <begin position="134"/>
        <end position="161"/>
    </location>
</feature>
<keyword evidence="1" id="KW-1133">Transmembrane helix</keyword>
<protein>
    <recommendedName>
        <fullName evidence="4">HymD protein</fullName>
    </recommendedName>
</protein>
<evidence type="ECO:0000313" key="2">
    <source>
        <dbReference type="EMBL" id="EAX48080.1"/>
    </source>
</evidence>
<evidence type="ECO:0000256" key="1">
    <source>
        <dbReference type="SAM" id="Phobius"/>
    </source>
</evidence>
<keyword evidence="3" id="KW-1185">Reference proteome</keyword>
<proteinExistence type="predicted"/>
<reference evidence="2 3" key="1">
    <citation type="submission" date="2007-01" db="EMBL/GenBank/DDBJ databases">
        <title>Annotation of the draft genome assembly of Thermosinus carboxydivorans Nor1.</title>
        <authorList>
            <consortium name="US DOE Joint Genome Institute (JGI-ORNL)"/>
            <person name="Larimer F."/>
            <person name="Land M."/>
            <person name="Hauser L."/>
        </authorList>
    </citation>
    <scope>NUCLEOTIDE SEQUENCE [LARGE SCALE GENOMIC DNA]</scope>
    <source>
        <strain evidence="2 3">Nor1</strain>
    </source>
</reference>
<name>A1HPL4_9FIRM</name>
<dbReference type="Pfam" id="PF12822">
    <property type="entry name" value="ECF_trnsprt"/>
    <property type="match status" value="1"/>
</dbReference>
<comment type="caution">
    <text evidence="2">The sequence shown here is derived from an EMBL/GenBank/DDBJ whole genome shotgun (WGS) entry which is preliminary data.</text>
</comment>
<keyword evidence="1" id="KW-0812">Transmembrane</keyword>
<dbReference type="InterPro" id="IPR024529">
    <property type="entry name" value="ECF_trnsprt_substrate-spec"/>
</dbReference>
<reference evidence="2 3" key="2">
    <citation type="submission" date="2007-01" db="EMBL/GenBank/DDBJ databases">
        <title>Sequencing of the draft genome and assembly of Thermosinus carboxydivorans Nor1.</title>
        <authorList>
            <consortium name="US DOE Joint Genome Institute (JGI-PGF)"/>
            <person name="Copeland A."/>
            <person name="Lucas S."/>
            <person name="Lapidus A."/>
            <person name="Barry K."/>
            <person name="Glavina del Rio T."/>
            <person name="Dalin E."/>
            <person name="Tice H."/>
            <person name="Bruce D."/>
            <person name="Pitluck S."/>
            <person name="Richardson P."/>
        </authorList>
    </citation>
    <scope>NUCLEOTIDE SEQUENCE [LARGE SCALE GENOMIC DNA]</scope>
    <source>
        <strain evidence="2 3">Nor1</strain>
    </source>
</reference>
<feature type="transmembrane region" description="Helical" evidence="1">
    <location>
        <begin position="29"/>
        <end position="47"/>
    </location>
</feature>
<feature type="transmembrane region" description="Helical" evidence="1">
    <location>
        <begin position="52"/>
        <end position="70"/>
    </location>
</feature>
<dbReference type="EMBL" id="AAWL01000005">
    <property type="protein sequence ID" value="EAX48080.1"/>
    <property type="molecule type" value="Genomic_DNA"/>
</dbReference>
<feature type="transmembrane region" description="Helical" evidence="1">
    <location>
        <begin position="76"/>
        <end position="97"/>
    </location>
</feature>
<dbReference type="OrthoDB" id="1682230at2"/>